<dbReference type="Proteomes" id="UP000095200">
    <property type="component" value="Unassembled WGS sequence"/>
</dbReference>
<dbReference type="PIRSF" id="PIRSF005384">
    <property type="entry name" value="RpiB_LacA_B"/>
    <property type="match status" value="1"/>
</dbReference>
<dbReference type="RefSeq" id="WP_069857706.1">
    <property type="nucleotide sequence ID" value="NZ_BDFE01000009.1"/>
</dbReference>
<feature type="active site" description="Proton donor" evidence="3">
    <location>
        <position position="100"/>
    </location>
</feature>
<sequence length="146" mass="15886">MRKAPIIIGSDHAGFPLKQELVAHLQDRNIPVLDIGTHSLDSCDYPVYAQDLCKEVLDQNTLGILVCGSGVGMSMAANKVAGIRAALCTNEYLARMTRRHNNANVLCLGGRVTGIDVAKAIVDAFLDNDFEGGRHQRRIDLMEPTI</sequence>
<feature type="binding site" evidence="4">
    <location>
        <position position="101"/>
    </location>
    <ligand>
        <name>D-ribulose 5-phosphate</name>
        <dbReference type="ChEBI" id="CHEBI:58121"/>
    </ligand>
</feature>
<dbReference type="Pfam" id="PF02502">
    <property type="entry name" value="LacAB_rpiB"/>
    <property type="match status" value="1"/>
</dbReference>
<dbReference type="NCBIfam" id="TIGR01120">
    <property type="entry name" value="rpiB"/>
    <property type="match status" value="1"/>
</dbReference>
<dbReference type="GO" id="GO:0005975">
    <property type="term" value="P:carbohydrate metabolic process"/>
    <property type="evidence" value="ECO:0007669"/>
    <property type="project" value="InterPro"/>
</dbReference>
<organism evidence="5 6">
    <name type="scientific">Desulfoplanes formicivorans</name>
    <dbReference type="NCBI Taxonomy" id="1592317"/>
    <lineage>
        <taxon>Bacteria</taxon>
        <taxon>Pseudomonadati</taxon>
        <taxon>Thermodesulfobacteriota</taxon>
        <taxon>Desulfovibrionia</taxon>
        <taxon>Desulfovibrionales</taxon>
        <taxon>Desulfoplanaceae</taxon>
        <taxon>Desulfoplanes</taxon>
    </lineage>
</organism>
<dbReference type="Gene3D" id="3.40.1400.10">
    <property type="entry name" value="Sugar-phosphate isomerase, RpiB/LacA/LacB"/>
    <property type="match status" value="1"/>
</dbReference>
<dbReference type="AlphaFoldDB" id="A0A194AHJ3"/>
<feature type="binding site" evidence="4">
    <location>
        <position position="138"/>
    </location>
    <ligand>
        <name>D-ribulose 5-phosphate</name>
        <dbReference type="ChEBI" id="CHEBI:58121"/>
    </ligand>
</feature>
<dbReference type="EMBL" id="BDFE01000009">
    <property type="protein sequence ID" value="GAU08229.1"/>
    <property type="molecule type" value="Genomic_DNA"/>
</dbReference>
<protein>
    <submittedName>
        <fullName evidence="5">Ribose 5-phosphate isomerase</fullName>
    </submittedName>
</protein>
<feature type="binding site" evidence="4">
    <location>
        <begin position="11"/>
        <end position="12"/>
    </location>
    <ligand>
        <name>D-ribulose 5-phosphate</name>
        <dbReference type="ChEBI" id="CHEBI:58121"/>
    </ligand>
</feature>
<dbReference type="NCBIfam" id="NF004051">
    <property type="entry name" value="PRK05571.1"/>
    <property type="match status" value="1"/>
</dbReference>
<keyword evidence="6" id="KW-1185">Reference proteome</keyword>
<dbReference type="NCBIfam" id="TIGR00689">
    <property type="entry name" value="rpiB_lacA_lacB"/>
    <property type="match status" value="1"/>
</dbReference>
<feature type="active site" description="Proton acceptor" evidence="3">
    <location>
        <position position="67"/>
    </location>
</feature>
<evidence type="ECO:0000256" key="3">
    <source>
        <dbReference type="PIRSR" id="PIRSR005384-1"/>
    </source>
</evidence>
<comment type="caution">
    <text evidence="5">The sequence shown here is derived from an EMBL/GenBank/DDBJ whole genome shotgun (WGS) entry which is preliminary data.</text>
</comment>
<dbReference type="STRING" id="1592317.DPF_0932"/>
<comment type="similarity">
    <text evidence="1">Belongs to the LacAB/RpiB family.</text>
</comment>
<feature type="binding site" evidence="4">
    <location>
        <begin position="68"/>
        <end position="72"/>
    </location>
    <ligand>
        <name>D-ribulose 5-phosphate</name>
        <dbReference type="ChEBI" id="CHEBI:58121"/>
    </ligand>
</feature>
<accession>A0A194AHJ3</accession>
<dbReference type="InterPro" id="IPR003500">
    <property type="entry name" value="RpiB_LacA_LacB"/>
</dbReference>
<evidence type="ECO:0000313" key="6">
    <source>
        <dbReference type="Proteomes" id="UP000095200"/>
    </source>
</evidence>
<dbReference type="PANTHER" id="PTHR30345:SF0">
    <property type="entry name" value="DNA DAMAGE-REPAIR_TOLERATION PROTEIN DRT102"/>
    <property type="match status" value="1"/>
</dbReference>
<dbReference type="InterPro" id="IPR036569">
    <property type="entry name" value="RpiB_LacA_LacB_sf"/>
</dbReference>
<dbReference type="PANTHER" id="PTHR30345">
    <property type="entry name" value="RIBOSE-5-PHOSPHATE ISOMERASE B"/>
    <property type="match status" value="1"/>
</dbReference>
<dbReference type="InterPro" id="IPR004785">
    <property type="entry name" value="RpiB"/>
</dbReference>
<dbReference type="GO" id="GO:0016861">
    <property type="term" value="F:intramolecular oxidoreductase activity, interconverting aldoses and ketoses"/>
    <property type="evidence" value="ECO:0007669"/>
    <property type="project" value="UniProtKB-ARBA"/>
</dbReference>
<evidence type="ECO:0000256" key="4">
    <source>
        <dbReference type="PIRSR" id="PIRSR005384-2"/>
    </source>
</evidence>
<gene>
    <name evidence="5" type="ORF">DPF_0932</name>
</gene>
<name>A0A194AHJ3_9BACT</name>
<evidence type="ECO:0000256" key="2">
    <source>
        <dbReference type="ARBA" id="ARBA00023235"/>
    </source>
</evidence>
<dbReference type="OrthoDB" id="1778624at2"/>
<reference evidence="6" key="1">
    <citation type="submission" date="2016-06" db="EMBL/GenBank/DDBJ databases">
        <title>Draft genome sequence of Desulfoplanes formicivorans strain Pf12B.</title>
        <authorList>
            <person name="Watanabe M."/>
            <person name="Kojima H."/>
            <person name="Fukui M."/>
        </authorList>
    </citation>
    <scope>NUCLEOTIDE SEQUENCE [LARGE SCALE GENOMIC DNA]</scope>
    <source>
        <strain evidence="6">Pf12B</strain>
    </source>
</reference>
<evidence type="ECO:0000313" key="5">
    <source>
        <dbReference type="EMBL" id="GAU08229.1"/>
    </source>
</evidence>
<keyword evidence="2 5" id="KW-0413">Isomerase</keyword>
<feature type="binding site" evidence="4">
    <location>
        <position position="111"/>
    </location>
    <ligand>
        <name>D-ribulose 5-phosphate</name>
        <dbReference type="ChEBI" id="CHEBI:58121"/>
    </ligand>
</feature>
<proteinExistence type="inferred from homology"/>
<feature type="binding site" evidence="4">
    <location>
        <position position="134"/>
    </location>
    <ligand>
        <name>D-ribulose 5-phosphate</name>
        <dbReference type="ChEBI" id="CHEBI:58121"/>
    </ligand>
</feature>
<dbReference type="SUPFAM" id="SSF89623">
    <property type="entry name" value="Ribose/Galactose isomerase RpiB/AlsB"/>
    <property type="match status" value="1"/>
</dbReference>
<evidence type="ECO:0000256" key="1">
    <source>
        <dbReference type="ARBA" id="ARBA00008754"/>
    </source>
</evidence>